<dbReference type="InterPro" id="IPR036508">
    <property type="entry name" value="Chitin-bd_dom_sf"/>
</dbReference>
<dbReference type="GO" id="GO:0008061">
    <property type="term" value="F:chitin binding"/>
    <property type="evidence" value="ECO:0007669"/>
    <property type="project" value="InterPro"/>
</dbReference>
<feature type="region of interest" description="Disordered" evidence="1">
    <location>
        <begin position="1"/>
        <end position="97"/>
    </location>
</feature>
<evidence type="ECO:0000256" key="1">
    <source>
        <dbReference type="SAM" id="MobiDB-lite"/>
    </source>
</evidence>
<evidence type="ECO:0000256" key="2">
    <source>
        <dbReference type="SAM" id="Phobius"/>
    </source>
</evidence>
<dbReference type="SUPFAM" id="SSF57625">
    <property type="entry name" value="Invertebrate chitin-binding proteins"/>
    <property type="match status" value="1"/>
</dbReference>
<gene>
    <name evidence="4" type="ORF">MCOR_39283</name>
</gene>
<proteinExistence type="predicted"/>
<evidence type="ECO:0000313" key="4">
    <source>
        <dbReference type="EMBL" id="CAC5405608.1"/>
    </source>
</evidence>
<keyword evidence="5" id="KW-1185">Reference proteome</keyword>
<evidence type="ECO:0000313" key="5">
    <source>
        <dbReference type="Proteomes" id="UP000507470"/>
    </source>
</evidence>
<name>A0A6J8DA78_MYTCO</name>
<dbReference type="InterPro" id="IPR002557">
    <property type="entry name" value="Chitin-bd_dom"/>
</dbReference>
<dbReference type="PROSITE" id="PS50940">
    <property type="entry name" value="CHIT_BIND_II"/>
    <property type="match status" value="1"/>
</dbReference>
<keyword evidence="2" id="KW-0472">Membrane</keyword>
<dbReference type="Proteomes" id="UP000507470">
    <property type="component" value="Unassembled WGS sequence"/>
</dbReference>
<protein>
    <recommendedName>
        <fullName evidence="3">Chitin-binding type-2 domain-containing protein</fullName>
    </recommendedName>
</protein>
<dbReference type="OrthoDB" id="439917at2759"/>
<feature type="compositionally biased region" description="Polar residues" evidence="1">
    <location>
        <begin position="12"/>
        <end position="21"/>
    </location>
</feature>
<dbReference type="EMBL" id="CACVKT020007119">
    <property type="protein sequence ID" value="CAC5405608.1"/>
    <property type="molecule type" value="Genomic_DNA"/>
</dbReference>
<feature type="transmembrane region" description="Helical" evidence="2">
    <location>
        <begin position="211"/>
        <end position="233"/>
    </location>
</feature>
<organism evidence="4 5">
    <name type="scientific">Mytilus coruscus</name>
    <name type="common">Sea mussel</name>
    <dbReference type="NCBI Taxonomy" id="42192"/>
    <lineage>
        <taxon>Eukaryota</taxon>
        <taxon>Metazoa</taxon>
        <taxon>Spiralia</taxon>
        <taxon>Lophotrochozoa</taxon>
        <taxon>Mollusca</taxon>
        <taxon>Bivalvia</taxon>
        <taxon>Autobranchia</taxon>
        <taxon>Pteriomorphia</taxon>
        <taxon>Mytilida</taxon>
        <taxon>Mytiloidea</taxon>
        <taxon>Mytilidae</taxon>
        <taxon>Mytilinae</taxon>
        <taxon>Mytilus</taxon>
    </lineage>
</organism>
<dbReference type="GO" id="GO:0005576">
    <property type="term" value="C:extracellular region"/>
    <property type="evidence" value="ECO:0007669"/>
    <property type="project" value="InterPro"/>
</dbReference>
<feature type="domain" description="Chitin-binding type-2" evidence="3">
    <location>
        <begin position="473"/>
        <end position="531"/>
    </location>
</feature>
<keyword evidence="2" id="KW-1133">Transmembrane helix</keyword>
<dbReference type="SMART" id="SM00494">
    <property type="entry name" value="ChtBD2"/>
    <property type="match status" value="1"/>
</dbReference>
<dbReference type="AlphaFoldDB" id="A0A6J8DA78"/>
<dbReference type="Gene3D" id="2.170.140.10">
    <property type="entry name" value="Chitin binding domain"/>
    <property type="match status" value="1"/>
</dbReference>
<accession>A0A6J8DA78</accession>
<sequence>MASTGVYPAKNLNGSGSSIESSPYAVFEEVQRKDQAEEENEATSRNNLHTNNRNEEGGRINHGFANSVPLQEEDRLNSAEEENEATNRNTLHTNNWNKEKGQINHGFTDIPVDSLDSIYTATDITSNEFMMRPDIHVLKDKNDLPKFTTPMDEWQFQPHKNENFTEATDGINMIDNNEDRSYIANSELFENSRRNSVYSDLENHRKRNKNCLLRILILMFIVGCISGTVAWIIHNKYFLGSKDPPTIIIDPPIFPDKCENDISTATVGEQMCIPYTQKFTGSPSGIHVKQLSSQYLSALHGFSVNVSSDTFEQQNGGWIINYNSSRTDQQIRFMMGKAKCDSIGIYKITIEYGDGNVTSSEFEIKLKDPQLQQSVTRINDSIHVHCEMIKTCMASSLALFVNDEGSSRMIPDINVCSNNDKESGTTVSVDAIIPASWLSGNMTISCVPLMTDPKLAANLTSTTGIPVCEGDCVPDCKDDPQGEAYFPDKNVCTNFYQCSNGKLVSQTCSLSTYWSTSECTCVHFDDEICHRDTNRFFKPLLSIEKCTNASLV</sequence>
<dbReference type="Pfam" id="PF01607">
    <property type="entry name" value="CBM_14"/>
    <property type="match status" value="1"/>
</dbReference>
<evidence type="ECO:0000259" key="3">
    <source>
        <dbReference type="PROSITE" id="PS50940"/>
    </source>
</evidence>
<reference evidence="4 5" key="1">
    <citation type="submission" date="2020-06" db="EMBL/GenBank/DDBJ databases">
        <authorList>
            <person name="Li R."/>
            <person name="Bekaert M."/>
        </authorList>
    </citation>
    <scope>NUCLEOTIDE SEQUENCE [LARGE SCALE GENOMIC DNA]</scope>
    <source>
        <strain evidence="5">wild</strain>
    </source>
</reference>
<keyword evidence="2" id="KW-0812">Transmembrane</keyword>